<keyword evidence="1" id="KW-0175">Coiled coil</keyword>
<dbReference type="OrthoDB" id="10614730at2759"/>
<comment type="caution">
    <text evidence="3">The sequence shown here is derived from an EMBL/GenBank/DDBJ whole genome shotgun (WGS) entry which is preliminary data.</text>
</comment>
<dbReference type="EMBL" id="CAMXCT010001607">
    <property type="protein sequence ID" value="CAI3991575.1"/>
    <property type="molecule type" value="Genomic_DNA"/>
</dbReference>
<reference evidence="4" key="2">
    <citation type="submission" date="2024-04" db="EMBL/GenBank/DDBJ databases">
        <authorList>
            <person name="Chen Y."/>
            <person name="Shah S."/>
            <person name="Dougan E. K."/>
            <person name="Thang M."/>
            <person name="Chan C."/>
        </authorList>
    </citation>
    <scope>NUCLEOTIDE SEQUENCE [LARGE SCALE GENOMIC DNA]</scope>
</reference>
<proteinExistence type="predicted"/>
<dbReference type="Proteomes" id="UP001152797">
    <property type="component" value="Unassembled WGS sequence"/>
</dbReference>
<feature type="coiled-coil region" evidence="1">
    <location>
        <begin position="32"/>
        <end position="66"/>
    </location>
</feature>
<evidence type="ECO:0000256" key="1">
    <source>
        <dbReference type="SAM" id="Coils"/>
    </source>
</evidence>
<name>A0A9P1CH97_9DINO</name>
<feature type="coiled-coil region" evidence="1">
    <location>
        <begin position="253"/>
        <end position="280"/>
    </location>
</feature>
<evidence type="ECO:0000313" key="4">
    <source>
        <dbReference type="EMBL" id="CAL1144950.1"/>
    </source>
</evidence>
<feature type="region of interest" description="Disordered" evidence="2">
    <location>
        <begin position="189"/>
        <end position="230"/>
    </location>
</feature>
<dbReference type="EMBL" id="CAMXCT020001607">
    <property type="protein sequence ID" value="CAL1144950.1"/>
    <property type="molecule type" value="Genomic_DNA"/>
</dbReference>
<feature type="coiled-coil region" evidence="1">
    <location>
        <begin position="405"/>
        <end position="432"/>
    </location>
</feature>
<accession>A0A9P1CH97</accession>
<feature type="coiled-coil region" evidence="1">
    <location>
        <begin position="99"/>
        <end position="182"/>
    </location>
</feature>
<dbReference type="AlphaFoldDB" id="A0A9P1CH97"/>
<protein>
    <submittedName>
        <fullName evidence="3">Uncharacterized protein</fullName>
    </submittedName>
</protein>
<evidence type="ECO:0000256" key="2">
    <source>
        <dbReference type="SAM" id="MobiDB-lite"/>
    </source>
</evidence>
<keyword evidence="5" id="KW-1185">Reference proteome</keyword>
<sequence>MIDLIREVLKMMMDSDFASGKVKSSALERFVSEVHDNELKQLKDEISAKNSQLKELKQAQHFLETQILTGCRSGQSATNTLEKMLNITEEQLAKVRQSFYALQKEDQELQEKYRSLNEERMELVQRLEQEIAENSILHTEIGRLCSVEEEQKQTIQTLDGTILQLKETIQEQQARLDKLMSMRRNVRRGDALKSGANASGASASGASPDSEGFVQGSHESHHSRYGYRQDSNLFTETDMGFETEPPETRDQPQEDALRQVEHLQKRIAELEKLLREHLVQLSTLPAQEMQEDVRDLLDRAECIGCQGATHAAQAAQVRLCRCGSVLPDESAYCGKCGVQWSAGAPMSHTCQQLAAEINALAQQIQDAEQVLRLSMAEAGTGGTESCFTMSRILGPPQVEDVSQEELEHREMLMEQRRNLEDLKKAKLLLETRLLAQRNAELARESGVAAMTALDEEAQAACYCDGVNCQYRRQVEVLQEMVQTLRGLSNEMGEKLQQATGEHLQMTMALTTVQGSLQEAVQVVDQSAQNVDAEPDKAALRRMLTHVCSTLQETKRRSVFWRLYNNRPRSREPGARQESKQKEKRAALVHKTHEHLYKLDSTGPTVSHVDRERPEAVLHVAERSILPPTTANALPTPKQIMLPAIDKAIRSEKSSSKEKNAVPIAAVKLFVEEPTSHQAMAPVFSPRKQLPPTVRRYSKRSGAPSVAMPVVSRPSG</sequence>
<feature type="compositionally biased region" description="Low complexity" evidence="2">
    <location>
        <begin position="194"/>
        <end position="207"/>
    </location>
</feature>
<organism evidence="3">
    <name type="scientific">Cladocopium goreaui</name>
    <dbReference type="NCBI Taxonomy" id="2562237"/>
    <lineage>
        <taxon>Eukaryota</taxon>
        <taxon>Sar</taxon>
        <taxon>Alveolata</taxon>
        <taxon>Dinophyceae</taxon>
        <taxon>Suessiales</taxon>
        <taxon>Symbiodiniaceae</taxon>
        <taxon>Cladocopium</taxon>
    </lineage>
</organism>
<feature type="coiled-coil region" evidence="1">
    <location>
        <begin position="350"/>
        <end position="377"/>
    </location>
</feature>
<dbReference type="EMBL" id="CAMXCT030001607">
    <property type="protein sequence ID" value="CAL4778887.1"/>
    <property type="molecule type" value="Genomic_DNA"/>
</dbReference>
<evidence type="ECO:0000313" key="3">
    <source>
        <dbReference type="EMBL" id="CAI3991575.1"/>
    </source>
</evidence>
<gene>
    <name evidence="3" type="ORF">C1SCF055_LOCUS18472</name>
</gene>
<feature type="region of interest" description="Disordered" evidence="2">
    <location>
        <begin position="680"/>
        <end position="715"/>
    </location>
</feature>
<evidence type="ECO:0000313" key="5">
    <source>
        <dbReference type="Proteomes" id="UP001152797"/>
    </source>
</evidence>
<reference evidence="3" key="1">
    <citation type="submission" date="2022-10" db="EMBL/GenBank/DDBJ databases">
        <authorList>
            <person name="Chen Y."/>
            <person name="Dougan E. K."/>
            <person name="Chan C."/>
            <person name="Rhodes N."/>
            <person name="Thang M."/>
        </authorList>
    </citation>
    <scope>NUCLEOTIDE SEQUENCE</scope>
</reference>